<dbReference type="InterPro" id="IPR023578">
    <property type="entry name" value="Ras_GEF_dom_sf"/>
</dbReference>
<dbReference type="PROSITE" id="PS50009">
    <property type="entry name" value="RASGEF_CAT"/>
    <property type="match status" value="1"/>
</dbReference>
<evidence type="ECO:0000256" key="1">
    <source>
        <dbReference type="ARBA" id="ARBA00022658"/>
    </source>
</evidence>
<gene>
    <name evidence="4" type="ORF">SARC_13264</name>
</gene>
<feature type="domain" description="Ras-GEF" evidence="3">
    <location>
        <begin position="1"/>
        <end position="117"/>
    </location>
</feature>
<evidence type="ECO:0000313" key="4">
    <source>
        <dbReference type="EMBL" id="KNC74179.1"/>
    </source>
</evidence>
<dbReference type="Gene3D" id="1.10.840.10">
    <property type="entry name" value="Ras guanine-nucleotide exchange factors catalytic domain"/>
    <property type="match status" value="1"/>
</dbReference>
<proteinExistence type="predicted"/>
<evidence type="ECO:0000313" key="5">
    <source>
        <dbReference type="Proteomes" id="UP000054560"/>
    </source>
</evidence>
<sequence length="154" mass="17694">QLKVLTEILGPELNFERYRAELLPLREGIQAVIPFLGMYLHDMVYLDDAIPERTEDGLMNGRKIAALSNMFTSFVQWQRGWQFQPSIESINRRFLEILEIPVDEGLLWDMSVAREARVGKASTATTDIKQIKELIAQIKPITVKELKNHFPPGK</sequence>
<dbReference type="PANTHER" id="PTHR23113">
    <property type="entry name" value="GUANINE NUCLEOTIDE EXCHANGE FACTOR"/>
    <property type="match status" value="1"/>
</dbReference>
<accession>A0A0L0FBT1</accession>
<dbReference type="GO" id="GO:0005886">
    <property type="term" value="C:plasma membrane"/>
    <property type="evidence" value="ECO:0007669"/>
    <property type="project" value="TreeGrafter"/>
</dbReference>
<reference evidence="4 5" key="1">
    <citation type="submission" date="2011-02" db="EMBL/GenBank/DDBJ databases">
        <title>The Genome Sequence of Sphaeroforma arctica JP610.</title>
        <authorList>
            <consortium name="The Broad Institute Genome Sequencing Platform"/>
            <person name="Russ C."/>
            <person name="Cuomo C."/>
            <person name="Young S.K."/>
            <person name="Zeng Q."/>
            <person name="Gargeya S."/>
            <person name="Alvarado L."/>
            <person name="Berlin A."/>
            <person name="Chapman S.B."/>
            <person name="Chen Z."/>
            <person name="Freedman E."/>
            <person name="Gellesch M."/>
            <person name="Goldberg J."/>
            <person name="Griggs A."/>
            <person name="Gujja S."/>
            <person name="Heilman E."/>
            <person name="Heiman D."/>
            <person name="Howarth C."/>
            <person name="Mehta T."/>
            <person name="Neiman D."/>
            <person name="Pearson M."/>
            <person name="Roberts A."/>
            <person name="Saif S."/>
            <person name="Shea T."/>
            <person name="Shenoy N."/>
            <person name="Sisk P."/>
            <person name="Stolte C."/>
            <person name="Sykes S."/>
            <person name="White J."/>
            <person name="Yandava C."/>
            <person name="Burger G."/>
            <person name="Gray M.W."/>
            <person name="Holland P.W.H."/>
            <person name="King N."/>
            <person name="Lang F.B.F."/>
            <person name="Roger A.J."/>
            <person name="Ruiz-Trillo I."/>
            <person name="Haas B."/>
            <person name="Nusbaum C."/>
            <person name="Birren B."/>
        </authorList>
    </citation>
    <scope>NUCLEOTIDE SEQUENCE [LARGE SCALE GENOMIC DNA]</scope>
    <source>
        <strain evidence="4 5">JP610</strain>
    </source>
</reference>
<dbReference type="SUPFAM" id="SSF48366">
    <property type="entry name" value="Ras GEF"/>
    <property type="match status" value="1"/>
</dbReference>
<dbReference type="Proteomes" id="UP000054560">
    <property type="component" value="Unassembled WGS sequence"/>
</dbReference>
<dbReference type="GO" id="GO:0007265">
    <property type="term" value="P:Ras protein signal transduction"/>
    <property type="evidence" value="ECO:0007669"/>
    <property type="project" value="TreeGrafter"/>
</dbReference>
<dbReference type="InterPro" id="IPR001895">
    <property type="entry name" value="RASGEF_cat_dom"/>
</dbReference>
<dbReference type="PANTHER" id="PTHR23113:SF368">
    <property type="entry name" value="CELL DIVISION CONTROL PROTEIN 25"/>
    <property type="match status" value="1"/>
</dbReference>
<dbReference type="STRING" id="667725.A0A0L0FBT1"/>
<evidence type="ECO:0000259" key="3">
    <source>
        <dbReference type="PROSITE" id="PS50009"/>
    </source>
</evidence>
<protein>
    <recommendedName>
        <fullName evidence="3">Ras-GEF domain-containing protein</fullName>
    </recommendedName>
</protein>
<dbReference type="EMBL" id="KQ244678">
    <property type="protein sequence ID" value="KNC74179.1"/>
    <property type="molecule type" value="Genomic_DNA"/>
</dbReference>
<feature type="non-terminal residue" evidence="4">
    <location>
        <position position="1"/>
    </location>
</feature>
<dbReference type="RefSeq" id="XP_014148081.1">
    <property type="nucleotide sequence ID" value="XM_014292606.1"/>
</dbReference>
<feature type="non-terminal residue" evidence="4">
    <location>
        <position position="154"/>
    </location>
</feature>
<dbReference type="Pfam" id="PF00617">
    <property type="entry name" value="RasGEF"/>
    <property type="match status" value="1"/>
</dbReference>
<keyword evidence="1 2" id="KW-0344">Guanine-nucleotide releasing factor</keyword>
<dbReference type="GeneID" id="25913768"/>
<dbReference type="InterPro" id="IPR036964">
    <property type="entry name" value="RASGEF_cat_dom_sf"/>
</dbReference>
<dbReference type="OrthoDB" id="546434at2759"/>
<name>A0A0L0FBT1_9EUKA</name>
<dbReference type="InterPro" id="IPR008937">
    <property type="entry name" value="Ras-like_GEF"/>
</dbReference>
<keyword evidence="5" id="KW-1185">Reference proteome</keyword>
<organism evidence="4 5">
    <name type="scientific">Sphaeroforma arctica JP610</name>
    <dbReference type="NCBI Taxonomy" id="667725"/>
    <lineage>
        <taxon>Eukaryota</taxon>
        <taxon>Ichthyosporea</taxon>
        <taxon>Ichthyophonida</taxon>
        <taxon>Sphaeroforma</taxon>
    </lineage>
</organism>
<dbReference type="AlphaFoldDB" id="A0A0L0FBT1"/>
<dbReference type="GO" id="GO:0005085">
    <property type="term" value="F:guanyl-nucleotide exchange factor activity"/>
    <property type="evidence" value="ECO:0007669"/>
    <property type="project" value="UniProtKB-KW"/>
</dbReference>
<evidence type="ECO:0000256" key="2">
    <source>
        <dbReference type="PROSITE-ProRule" id="PRU00168"/>
    </source>
</evidence>